<dbReference type="OrthoDB" id="3064516at2759"/>
<dbReference type="STRING" id="1157962.A0A250WQX3"/>
<dbReference type="InterPro" id="IPR011650">
    <property type="entry name" value="Peptidase_M20_dimer"/>
</dbReference>
<keyword evidence="6" id="KW-0472">Membrane</keyword>
<name>A0A250WQX3_9CHLO</name>
<evidence type="ECO:0000256" key="6">
    <source>
        <dbReference type="SAM" id="Phobius"/>
    </source>
</evidence>
<evidence type="ECO:0000259" key="7">
    <source>
        <dbReference type="Pfam" id="PF07687"/>
    </source>
</evidence>
<dbReference type="InterPro" id="IPR047177">
    <property type="entry name" value="Pept_M20A"/>
</dbReference>
<evidence type="ECO:0000256" key="2">
    <source>
        <dbReference type="ARBA" id="ARBA00022670"/>
    </source>
</evidence>
<protein>
    <recommendedName>
        <fullName evidence="7">Peptidase M20 dimerisation domain-containing protein</fullName>
    </recommendedName>
</protein>
<accession>A0A250WQX3</accession>
<dbReference type="Pfam" id="PF07687">
    <property type="entry name" value="M20_dimer"/>
    <property type="match status" value="1"/>
</dbReference>
<dbReference type="PANTHER" id="PTHR45962">
    <property type="entry name" value="N-FATTY-ACYL-AMINO ACID SYNTHASE/HYDROLASE PM20D1"/>
    <property type="match status" value="1"/>
</dbReference>
<comment type="caution">
    <text evidence="8">The sequence shown here is derived from an EMBL/GenBank/DDBJ whole genome shotgun (WGS) entry which is preliminary data.</text>
</comment>
<dbReference type="InterPro" id="IPR002933">
    <property type="entry name" value="Peptidase_M20"/>
</dbReference>
<dbReference type="PROSITE" id="PS00758">
    <property type="entry name" value="ARGE_DAPE_CPG2_1"/>
    <property type="match status" value="1"/>
</dbReference>
<evidence type="ECO:0000256" key="5">
    <source>
        <dbReference type="ARBA" id="ARBA00022833"/>
    </source>
</evidence>
<reference evidence="8 9" key="1">
    <citation type="submission" date="2017-08" db="EMBL/GenBank/DDBJ databases">
        <title>Acidophilic green algal genome provides insights into adaptation to an acidic environment.</title>
        <authorList>
            <person name="Hirooka S."/>
            <person name="Hirose Y."/>
            <person name="Kanesaki Y."/>
            <person name="Higuchi S."/>
            <person name="Fujiwara T."/>
            <person name="Onuma R."/>
            <person name="Era A."/>
            <person name="Ohbayashi R."/>
            <person name="Uzuka A."/>
            <person name="Nozaki H."/>
            <person name="Yoshikawa H."/>
            <person name="Miyagishima S.Y."/>
        </authorList>
    </citation>
    <scope>NUCLEOTIDE SEQUENCE [LARGE SCALE GENOMIC DNA]</scope>
    <source>
        <strain evidence="8 9">NIES-2499</strain>
    </source>
</reference>
<evidence type="ECO:0000256" key="3">
    <source>
        <dbReference type="ARBA" id="ARBA00022723"/>
    </source>
</evidence>
<gene>
    <name evidence="8" type="ORF">CEUSTIGMA_g666.t1</name>
</gene>
<dbReference type="Pfam" id="PF01546">
    <property type="entry name" value="Peptidase_M20"/>
    <property type="match status" value="1"/>
</dbReference>
<dbReference type="InterPro" id="IPR001261">
    <property type="entry name" value="ArgE/DapE_CS"/>
</dbReference>
<dbReference type="PANTHER" id="PTHR45962:SF1">
    <property type="entry name" value="N-FATTY-ACYL-AMINO ACID SYNTHASE_HYDROLASE PM20D1"/>
    <property type="match status" value="1"/>
</dbReference>
<dbReference type="Proteomes" id="UP000232323">
    <property type="component" value="Unassembled WGS sequence"/>
</dbReference>
<keyword evidence="4" id="KW-0378">Hydrolase</keyword>
<feature type="transmembrane region" description="Helical" evidence="6">
    <location>
        <begin position="78"/>
        <end position="101"/>
    </location>
</feature>
<dbReference type="SUPFAM" id="SSF53187">
    <property type="entry name" value="Zn-dependent exopeptidases"/>
    <property type="match status" value="1"/>
</dbReference>
<keyword evidence="2" id="KW-0645">Protease</keyword>
<comment type="similarity">
    <text evidence="1">Belongs to the peptidase M20A family.</text>
</comment>
<evidence type="ECO:0000256" key="4">
    <source>
        <dbReference type="ARBA" id="ARBA00022801"/>
    </source>
</evidence>
<keyword evidence="5" id="KW-0862">Zinc</keyword>
<dbReference type="Gene3D" id="3.40.630.10">
    <property type="entry name" value="Zn peptidases"/>
    <property type="match status" value="1"/>
</dbReference>
<sequence length="591" mass="64706">MTYFEREFVAKFEALESIKLNPIASCLHPTSKMLAMTNVSNFYFVSTHSSAQTGSRLFRFRSIVTLKVKSGNDDATTIFLLQMPLLTLGIAVSVFFAWLLYQYDPAVNPPSSLDLIACPTQNQKDAVHRFSKFLQFPSLGDASAPFHVKDEAVFKDMISHLSSSYSLVWSTLDVEMVGNGSLSLLLTWRGSDPSLLPVLLISHYDVVPVTPGTEGDWSYPPFSGAVEEGYIWGRGALDVKFSAACILEALTSLIQAGKGPRRTIMLAVGHDEEITGTQGAFATAELLQYRGLKFEAILDEGGIILSEGIAPFTQTPVAIIGTSEKVSTTVEISILSAGGHSSMPQTDNSDVGTQVAKLITHVKRNPFKSSLKQPVIGFLKALVPYCKNKLLRVIMIHCDSWPMSWLISTAFSFLSRETAAMVRTTTAVVNLAAGVADNVLPQQGSVRYNIRSHPAETSHDKILSYMNKAMTNLGVNGTVKVLKSSNFGPVPTVSSSEAHVYQAMKQAIQELWHHHGSSIAVAPYLMMGGTDSKFYAHLSENGVYRFCPQSINRTNGDLDRIHGTDERVSITDFLLGICTYRRMLDLIAVDI</sequence>
<dbReference type="GO" id="GO:0008233">
    <property type="term" value="F:peptidase activity"/>
    <property type="evidence" value="ECO:0007669"/>
    <property type="project" value="UniProtKB-KW"/>
</dbReference>
<keyword evidence="6" id="KW-0812">Transmembrane</keyword>
<feature type="domain" description="Peptidase M20 dimerisation" evidence="7">
    <location>
        <begin position="323"/>
        <end position="473"/>
    </location>
</feature>
<dbReference type="GO" id="GO:0006508">
    <property type="term" value="P:proteolysis"/>
    <property type="evidence" value="ECO:0007669"/>
    <property type="project" value="UniProtKB-KW"/>
</dbReference>
<dbReference type="Gene3D" id="3.30.70.360">
    <property type="match status" value="1"/>
</dbReference>
<dbReference type="Gene3D" id="1.10.150.900">
    <property type="match status" value="1"/>
</dbReference>
<dbReference type="EMBL" id="BEGY01000002">
    <property type="protein sequence ID" value="GAX73213.1"/>
    <property type="molecule type" value="Genomic_DNA"/>
</dbReference>
<evidence type="ECO:0000256" key="1">
    <source>
        <dbReference type="ARBA" id="ARBA00006247"/>
    </source>
</evidence>
<keyword evidence="3" id="KW-0479">Metal-binding</keyword>
<keyword evidence="6" id="KW-1133">Transmembrane helix</keyword>
<keyword evidence="9" id="KW-1185">Reference proteome</keyword>
<proteinExistence type="inferred from homology"/>
<evidence type="ECO:0000313" key="8">
    <source>
        <dbReference type="EMBL" id="GAX73213.1"/>
    </source>
</evidence>
<evidence type="ECO:0000313" key="9">
    <source>
        <dbReference type="Proteomes" id="UP000232323"/>
    </source>
</evidence>
<organism evidence="8 9">
    <name type="scientific">Chlamydomonas eustigma</name>
    <dbReference type="NCBI Taxonomy" id="1157962"/>
    <lineage>
        <taxon>Eukaryota</taxon>
        <taxon>Viridiplantae</taxon>
        <taxon>Chlorophyta</taxon>
        <taxon>core chlorophytes</taxon>
        <taxon>Chlorophyceae</taxon>
        <taxon>CS clade</taxon>
        <taxon>Chlamydomonadales</taxon>
        <taxon>Chlamydomonadaceae</taxon>
        <taxon>Chlamydomonas</taxon>
    </lineage>
</organism>
<dbReference type="AlphaFoldDB" id="A0A250WQX3"/>
<dbReference type="GO" id="GO:0046872">
    <property type="term" value="F:metal ion binding"/>
    <property type="evidence" value="ECO:0007669"/>
    <property type="project" value="UniProtKB-KW"/>
</dbReference>